<sequence length="450" mass="49171">MLKWLQPLARSLNQLSPGLRKVLGNTSWLMMDRVVRLGLGLVVGVWVARYLGPEQFGTLNFGVSFVALFATLTTLGLEMIVVREVVLRPEDTHEILGTALALRATGSILAPAVAIGVVSLLQPNDATARLIVSILSIGMVFLSLDTIDSFFQSQVKSKLTVISKNSAFLVATAARVVLIRAHAPLWTFAAALVGEQILGAIGMAIAYRKTYGTFRQWRYRNSRAAKLLQQSWPVILSGMAIMVYMRIDMVMLKTMRGGVDAGIYAAATRVSEVWYFIPSAIVSSVWPAVLRAKDNPPLYYQRLGRLFSTVSLLALSIGGLVLLVAKPIILFLYSDAYRAAAPVLSVHIWASVFVFLGVAQAPWDFAEDALKLGFYRTFSGGVSNVLLNLYLLPRYGAMGAAIATVISYALSSVFGNLFSAKTRPIFYMQARSIILADFWMKPKVSDTAAS</sequence>
<keyword evidence="2 5" id="KW-0812">Transmembrane</keyword>
<feature type="transmembrane region" description="Helical" evidence="5">
    <location>
        <begin position="185"/>
        <end position="207"/>
    </location>
</feature>
<keyword evidence="4 5" id="KW-0472">Membrane</keyword>
<dbReference type="Proteomes" id="UP000182427">
    <property type="component" value="Chromosome I"/>
</dbReference>
<feature type="transmembrane region" description="Helical" evidence="5">
    <location>
        <begin position="227"/>
        <end position="247"/>
    </location>
</feature>
<dbReference type="PANTHER" id="PTHR43424:SF1">
    <property type="entry name" value="LOCUS PUTATIVE PROTEIN 1-RELATED"/>
    <property type="match status" value="1"/>
</dbReference>
<feature type="transmembrane region" description="Helical" evidence="5">
    <location>
        <begin position="127"/>
        <end position="147"/>
    </location>
</feature>
<name>A0A1G7N735_9BACT</name>
<reference evidence="6 7" key="1">
    <citation type="submission" date="2016-10" db="EMBL/GenBank/DDBJ databases">
        <authorList>
            <person name="de Groot N.N."/>
        </authorList>
    </citation>
    <scope>NUCLEOTIDE SEQUENCE [LARGE SCALE GENOMIC DNA]</scope>
    <source>
        <strain evidence="6 7">GAS232</strain>
    </source>
</reference>
<feature type="transmembrane region" description="Helical" evidence="5">
    <location>
        <begin position="34"/>
        <end position="52"/>
    </location>
</feature>
<keyword evidence="7" id="KW-1185">Reference proteome</keyword>
<dbReference type="Pfam" id="PF01943">
    <property type="entry name" value="Polysacc_synt"/>
    <property type="match status" value="1"/>
</dbReference>
<dbReference type="AlphaFoldDB" id="A0A1G7N735"/>
<dbReference type="InterPro" id="IPR002797">
    <property type="entry name" value="Polysacc_synth"/>
</dbReference>
<feature type="transmembrane region" description="Helical" evidence="5">
    <location>
        <begin position="339"/>
        <end position="361"/>
    </location>
</feature>
<dbReference type="EMBL" id="LT629690">
    <property type="protein sequence ID" value="SDF69865.1"/>
    <property type="molecule type" value="Genomic_DNA"/>
</dbReference>
<evidence type="ECO:0000256" key="1">
    <source>
        <dbReference type="ARBA" id="ARBA00004141"/>
    </source>
</evidence>
<evidence type="ECO:0000256" key="5">
    <source>
        <dbReference type="SAM" id="Phobius"/>
    </source>
</evidence>
<feature type="transmembrane region" description="Helical" evidence="5">
    <location>
        <begin position="100"/>
        <end position="121"/>
    </location>
</feature>
<evidence type="ECO:0000313" key="6">
    <source>
        <dbReference type="EMBL" id="SDF69865.1"/>
    </source>
</evidence>
<gene>
    <name evidence="6" type="ORF">SAMN05444167_3036</name>
</gene>
<proteinExistence type="predicted"/>
<evidence type="ECO:0000256" key="3">
    <source>
        <dbReference type="ARBA" id="ARBA00022989"/>
    </source>
</evidence>
<feature type="transmembrane region" description="Helical" evidence="5">
    <location>
        <begin position="397"/>
        <end position="418"/>
    </location>
</feature>
<dbReference type="RefSeq" id="WP_083345885.1">
    <property type="nucleotide sequence ID" value="NZ_LT629690.1"/>
</dbReference>
<dbReference type="OrthoDB" id="5240734at2"/>
<dbReference type="CDD" id="cd13128">
    <property type="entry name" value="MATE_Wzx_like"/>
    <property type="match status" value="1"/>
</dbReference>
<feature type="transmembrane region" description="Helical" evidence="5">
    <location>
        <begin position="58"/>
        <end position="80"/>
    </location>
</feature>
<accession>A0A1G7N735</accession>
<evidence type="ECO:0000256" key="2">
    <source>
        <dbReference type="ARBA" id="ARBA00022692"/>
    </source>
</evidence>
<evidence type="ECO:0000313" key="7">
    <source>
        <dbReference type="Proteomes" id="UP000182427"/>
    </source>
</evidence>
<protein>
    <submittedName>
        <fullName evidence="6">Polysaccharide transporter, PST family</fullName>
    </submittedName>
</protein>
<feature type="transmembrane region" description="Helical" evidence="5">
    <location>
        <begin position="273"/>
        <end position="290"/>
    </location>
</feature>
<dbReference type="GO" id="GO:0016020">
    <property type="term" value="C:membrane"/>
    <property type="evidence" value="ECO:0007669"/>
    <property type="project" value="UniProtKB-SubCell"/>
</dbReference>
<dbReference type="InterPro" id="IPR052556">
    <property type="entry name" value="PolySynth_Transporter"/>
</dbReference>
<dbReference type="PANTHER" id="PTHR43424">
    <property type="entry name" value="LOCUS PUTATIVE PROTEIN 1-RELATED"/>
    <property type="match status" value="1"/>
</dbReference>
<feature type="transmembrane region" description="Helical" evidence="5">
    <location>
        <begin position="373"/>
        <end position="391"/>
    </location>
</feature>
<organism evidence="6 7">
    <name type="scientific">Terriglobus roseus</name>
    <dbReference type="NCBI Taxonomy" id="392734"/>
    <lineage>
        <taxon>Bacteria</taxon>
        <taxon>Pseudomonadati</taxon>
        <taxon>Acidobacteriota</taxon>
        <taxon>Terriglobia</taxon>
        <taxon>Terriglobales</taxon>
        <taxon>Acidobacteriaceae</taxon>
        <taxon>Terriglobus</taxon>
    </lineage>
</organism>
<keyword evidence="3 5" id="KW-1133">Transmembrane helix</keyword>
<feature type="transmembrane region" description="Helical" evidence="5">
    <location>
        <begin position="310"/>
        <end position="333"/>
    </location>
</feature>
<comment type="subcellular location">
    <subcellularLocation>
        <location evidence="1">Membrane</location>
        <topology evidence="1">Multi-pass membrane protein</topology>
    </subcellularLocation>
</comment>
<evidence type="ECO:0000256" key="4">
    <source>
        <dbReference type="ARBA" id="ARBA00023136"/>
    </source>
</evidence>